<dbReference type="KEGG" id="phr:C6569_08700"/>
<dbReference type="Gene3D" id="3.40.50.80">
    <property type="entry name" value="Nucleotide-binding domain of ferredoxin-NADP reductase (FNR) module"/>
    <property type="match status" value="1"/>
</dbReference>
<dbReference type="CDD" id="cd06185">
    <property type="entry name" value="PDR_like"/>
    <property type="match status" value="1"/>
</dbReference>
<evidence type="ECO:0000256" key="3">
    <source>
        <dbReference type="ARBA" id="ARBA00022723"/>
    </source>
</evidence>
<dbReference type="InterPro" id="IPR001041">
    <property type="entry name" value="2Fe-2S_ferredoxin-type"/>
</dbReference>
<keyword evidence="4" id="KW-0560">Oxidoreductase</keyword>
<protein>
    <submittedName>
        <fullName evidence="9">Oxidoreductase</fullName>
    </submittedName>
</protein>
<dbReference type="PROSITE" id="PS51085">
    <property type="entry name" value="2FE2S_FER_2"/>
    <property type="match status" value="1"/>
</dbReference>
<dbReference type="Pfam" id="PF00175">
    <property type="entry name" value="NAD_binding_1"/>
    <property type="match status" value="1"/>
</dbReference>
<keyword evidence="2" id="KW-0001">2Fe-2S</keyword>
<evidence type="ECO:0000313" key="9">
    <source>
        <dbReference type="EMBL" id="AVO45133.1"/>
    </source>
</evidence>
<dbReference type="InterPro" id="IPR012675">
    <property type="entry name" value="Beta-grasp_dom_sf"/>
</dbReference>
<dbReference type="GO" id="GO:0016491">
    <property type="term" value="F:oxidoreductase activity"/>
    <property type="evidence" value="ECO:0007669"/>
    <property type="project" value="UniProtKB-KW"/>
</dbReference>
<organism evidence="9 10">
    <name type="scientific">Phreatobacter cathodiphilus</name>
    <dbReference type="NCBI Taxonomy" id="1868589"/>
    <lineage>
        <taxon>Bacteria</taxon>
        <taxon>Pseudomonadati</taxon>
        <taxon>Pseudomonadota</taxon>
        <taxon>Alphaproteobacteria</taxon>
        <taxon>Hyphomicrobiales</taxon>
        <taxon>Phreatobacteraceae</taxon>
        <taxon>Phreatobacter</taxon>
    </lineage>
</organism>
<keyword evidence="5" id="KW-0408">Iron</keyword>
<dbReference type="Proteomes" id="UP000237889">
    <property type="component" value="Chromosome"/>
</dbReference>
<evidence type="ECO:0000256" key="2">
    <source>
        <dbReference type="ARBA" id="ARBA00022714"/>
    </source>
</evidence>
<keyword evidence="3" id="KW-0479">Metal-binding</keyword>
<dbReference type="PRINTS" id="PR00409">
    <property type="entry name" value="PHDIOXRDTASE"/>
</dbReference>
<dbReference type="InterPro" id="IPR001433">
    <property type="entry name" value="OxRdtase_FAD/NAD-bd"/>
</dbReference>
<dbReference type="SUPFAM" id="SSF52343">
    <property type="entry name" value="Ferredoxin reductase-like, C-terminal NADP-linked domain"/>
    <property type="match status" value="1"/>
</dbReference>
<reference evidence="9 10" key="1">
    <citation type="submission" date="2018-03" db="EMBL/GenBank/DDBJ databases">
        <title>Genome sequencing of Phreatobacter sp.</title>
        <authorList>
            <person name="Kim S.-J."/>
            <person name="Heo J."/>
            <person name="Kwon S.-W."/>
        </authorList>
    </citation>
    <scope>NUCLEOTIDE SEQUENCE [LARGE SCALE GENOMIC DNA]</scope>
    <source>
        <strain evidence="9 10">S-12</strain>
    </source>
</reference>
<dbReference type="SUPFAM" id="SSF54292">
    <property type="entry name" value="2Fe-2S ferredoxin-like"/>
    <property type="match status" value="1"/>
</dbReference>
<dbReference type="RefSeq" id="WP_106748474.1">
    <property type="nucleotide sequence ID" value="NZ_CP027668.1"/>
</dbReference>
<sequence length="318" mass="34356">MVRPNHRVTTVVTDITRENSAISTFTLMDPDGWPLPPFEAGAHIDVHLPGGPVRQYSLCGDPADGVRYRLAVQREAGGRGGSALMHDAIRTGDRLLVSLPRNHFPLAASGRRHVLIGGGIGLTPLMAMVETLRRRGEAFELHACIRSRADMPFRDWLETLERRGLAHIHASRDGAGNRIDLAGLLRSLPDDTHVYCCGPARMIEAVVAAGAGRPEDTVHVEHFGSARIPPGGEAFTVELARSKRSVPVAAGMTIVEALREAGVEIDASCEGGACLTCKTRYLEGVPIHRDLVMKPAERLTYMTPCVSGCASERLVLDL</sequence>
<evidence type="ECO:0000256" key="1">
    <source>
        <dbReference type="ARBA" id="ARBA00022630"/>
    </source>
</evidence>
<dbReference type="PANTHER" id="PTHR47354">
    <property type="entry name" value="NADH OXIDOREDUCTASE HCR"/>
    <property type="match status" value="1"/>
</dbReference>
<evidence type="ECO:0000256" key="5">
    <source>
        <dbReference type="ARBA" id="ARBA00023004"/>
    </source>
</evidence>
<evidence type="ECO:0000259" key="7">
    <source>
        <dbReference type="PROSITE" id="PS51085"/>
    </source>
</evidence>
<name>A0A2S0NB14_9HYPH</name>
<keyword evidence="6" id="KW-0411">Iron-sulfur</keyword>
<dbReference type="Gene3D" id="2.40.30.10">
    <property type="entry name" value="Translation factors"/>
    <property type="match status" value="1"/>
</dbReference>
<dbReference type="Pfam" id="PF00111">
    <property type="entry name" value="Fer2"/>
    <property type="match status" value="1"/>
</dbReference>
<feature type="domain" description="FAD-binding FR-type" evidence="8">
    <location>
        <begin position="5"/>
        <end position="107"/>
    </location>
</feature>
<gene>
    <name evidence="9" type="ORF">C6569_08700</name>
</gene>
<keyword evidence="1" id="KW-0285">Flavoprotein</keyword>
<evidence type="ECO:0000256" key="4">
    <source>
        <dbReference type="ARBA" id="ARBA00023002"/>
    </source>
</evidence>
<dbReference type="InterPro" id="IPR017938">
    <property type="entry name" value="Riboflavin_synthase-like_b-brl"/>
</dbReference>
<feature type="domain" description="2Fe-2S ferredoxin-type" evidence="7">
    <location>
        <begin position="235"/>
        <end position="318"/>
    </location>
</feature>
<evidence type="ECO:0000256" key="6">
    <source>
        <dbReference type="ARBA" id="ARBA00023014"/>
    </source>
</evidence>
<dbReference type="GO" id="GO:0046872">
    <property type="term" value="F:metal ion binding"/>
    <property type="evidence" value="ECO:0007669"/>
    <property type="project" value="UniProtKB-KW"/>
</dbReference>
<dbReference type="SUPFAM" id="SSF63380">
    <property type="entry name" value="Riboflavin synthase domain-like"/>
    <property type="match status" value="1"/>
</dbReference>
<dbReference type="InterPro" id="IPR050415">
    <property type="entry name" value="MRET"/>
</dbReference>
<dbReference type="AlphaFoldDB" id="A0A2S0NB14"/>
<proteinExistence type="predicted"/>
<dbReference type="EMBL" id="CP027668">
    <property type="protein sequence ID" value="AVO45133.1"/>
    <property type="molecule type" value="Genomic_DNA"/>
</dbReference>
<dbReference type="InterPro" id="IPR039261">
    <property type="entry name" value="FNR_nucleotide-bd"/>
</dbReference>
<evidence type="ECO:0000259" key="8">
    <source>
        <dbReference type="PROSITE" id="PS51384"/>
    </source>
</evidence>
<accession>A0A2S0NB14</accession>
<dbReference type="Gene3D" id="3.10.20.30">
    <property type="match status" value="1"/>
</dbReference>
<evidence type="ECO:0000313" key="10">
    <source>
        <dbReference type="Proteomes" id="UP000237889"/>
    </source>
</evidence>
<dbReference type="InterPro" id="IPR036010">
    <property type="entry name" value="2Fe-2S_ferredoxin-like_sf"/>
</dbReference>
<dbReference type="OrthoDB" id="9796486at2"/>
<dbReference type="PROSITE" id="PS51384">
    <property type="entry name" value="FAD_FR"/>
    <property type="match status" value="1"/>
</dbReference>
<dbReference type="PANTHER" id="PTHR47354:SF1">
    <property type="entry name" value="CARNITINE MONOOXYGENASE REDUCTASE SUBUNIT"/>
    <property type="match status" value="1"/>
</dbReference>
<keyword evidence="10" id="KW-1185">Reference proteome</keyword>
<dbReference type="InterPro" id="IPR017927">
    <property type="entry name" value="FAD-bd_FR_type"/>
</dbReference>
<dbReference type="CDD" id="cd00207">
    <property type="entry name" value="fer2"/>
    <property type="match status" value="1"/>
</dbReference>
<dbReference type="GO" id="GO:0051537">
    <property type="term" value="F:2 iron, 2 sulfur cluster binding"/>
    <property type="evidence" value="ECO:0007669"/>
    <property type="project" value="UniProtKB-KW"/>
</dbReference>